<keyword evidence="1" id="KW-0235">DNA replication</keyword>
<dbReference type="SUPFAM" id="SSF46565">
    <property type="entry name" value="Chaperone J-domain"/>
    <property type="match status" value="1"/>
</dbReference>
<evidence type="ECO:0000256" key="1">
    <source>
        <dbReference type="ARBA" id="ARBA00022705"/>
    </source>
</evidence>
<dbReference type="GO" id="GO:0006260">
    <property type="term" value="P:DNA replication"/>
    <property type="evidence" value="ECO:0007669"/>
    <property type="project" value="UniProtKB-KW"/>
</dbReference>
<sequence length="270" mass="32671">MYCVIQEIELKKENTYGEYKELEAYKTTWTMNGVEYGSYGYRYTGDRFERTIKKAYKISIHESYRENGKVKKKQWSICTMSYYDIADGSTWIQDHMILSKWDSLLKEIGITEDKFCNMVYKKLDPLIEQIQEEFKQTEEYKIHQEYRNIIDKYLNDKEEFKIKYGSDSYDDYYDVFGVLREKEKFELFKRQYDTAREQQSSYYKNYQSNYNSNYSFGSYSNLEQSNYTDKQKEYLKKIYRVAAIKLHPDVSKDDGEGMKFLNELKESWGI</sequence>
<reference evidence="2" key="1">
    <citation type="submission" date="2020-05" db="EMBL/GenBank/DDBJ databases">
        <authorList>
            <person name="Brown S."/>
            <person name="Huntemann M."/>
            <person name="Clum A."/>
            <person name="Spunde A."/>
            <person name="Palaniappan K."/>
            <person name="Ritter S."/>
            <person name="Mikhailova N."/>
            <person name="Chen I.-M."/>
            <person name="Stamatis D."/>
            <person name="Reddy T."/>
            <person name="O'Malley R."/>
            <person name="Daum C."/>
            <person name="Shapiro N."/>
            <person name="Ivanova N."/>
            <person name="Kyrpides N."/>
            <person name="Woyke T."/>
        </authorList>
    </citation>
    <scope>NUCLEOTIDE SEQUENCE</scope>
    <source>
        <strain evidence="2">DJ080</strain>
    </source>
</reference>
<dbReference type="RefSeq" id="WP_173712455.1">
    <property type="nucleotide sequence ID" value="NZ_JABSWW010000002.1"/>
</dbReference>
<evidence type="ECO:0000313" key="2">
    <source>
        <dbReference type="EMBL" id="NRT92262.1"/>
    </source>
</evidence>
<evidence type="ECO:0008006" key="4">
    <source>
        <dbReference type="Google" id="ProtNLM"/>
    </source>
</evidence>
<accession>A0AAX0BB45</accession>
<comment type="caution">
    <text evidence="2">The sequence shown here is derived from an EMBL/GenBank/DDBJ whole genome shotgun (WGS) entry which is preliminary data.</text>
</comment>
<dbReference type="InterPro" id="IPR036869">
    <property type="entry name" value="J_dom_sf"/>
</dbReference>
<gene>
    <name evidence="2" type="ORF">B0H41_006083</name>
</gene>
<reference evidence="2" key="2">
    <citation type="journal article" date="2022" name="Nat. Biotechnol.">
        <title>Carbon-negative production of acetone and isopropanol by gas fermentation at industrial pilot scale.</title>
        <authorList>
            <person name="Liew F.E."/>
            <person name="Nogle R."/>
            <person name="Abdalla T."/>
            <person name="Rasor B.J."/>
            <person name="Canter C."/>
            <person name="Jensen R.O."/>
            <person name="Wang L."/>
            <person name="Strutz J."/>
            <person name="Chirania P."/>
            <person name="De Tissera S."/>
            <person name="Mueller A.P."/>
            <person name="Ruan Z."/>
            <person name="Gao A."/>
            <person name="Tran L."/>
            <person name="Engle N.L."/>
            <person name="Bromley J.C."/>
            <person name="Daniell J."/>
            <person name="Conrado R."/>
            <person name="Tschaplinski T.J."/>
            <person name="Giannone R.J."/>
            <person name="Hettich R.L."/>
            <person name="Karim A.S."/>
            <person name="Simpson S.D."/>
            <person name="Brown S.D."/>
            <person name="Leang C."/>
            <person name="Jewett M.C."/>
            <person name="Kopke M."/>
        </authorList>
    </citation>
    <scope>NUCLEOTIDE SEQUENCE</scope>
    <source>
        <strain evidence="2">DJ080</strain>
    </source>
</reference>
<protein>
    <recommendedName>
        <fullName evidence="4">J domain-containing protein</fullName>
    </recommendedName>
</protein>
<dbReference type="AlphaFoldDB" id="A0AAX0BB45"/>
<proteinExistence type="predicted"/>
<organism evidence="2 3">
    <name type="scientific">Clostridium beijerinckii</name>
    <name type="common">Clostridium MP</name>
    <dbReference type="NCBI Taxonomy" id="1520"/>
    <lineage>
        <taxon>Bacteria</taxon>
        <taxon>Bacillati</taxon>
        <taxon>Bacillota</taxon>
        <taxon>Clostridia</taxon>
        <taxon>Eubacteriales</taxon>
        <taxon>Clostridiaceae</taxon>
        <taxon>Clostridium</taxon>
    </lineage>
</organism>
<dbReference type="Proteomes" id="UP001193748">
    <property type="component" value="Unassembled WGS sequence"/>
</dbReference>
<evidence type="ECO:0000313" key="3">
    <source>
        <dbReference type="Proteomes" id="UP001193748"/>
    </source>
</evidence>
<name>A0AAX0BB45_CLOBE</name>
<dbReference type="EMBL" id="JABSWW010000002">
    <property type="protein sequence ID" value="NRT92262.1"/>
    <property type="molecule type" value="Genomic_DNA"/>
</dbReference>